<comment type="caution">
    <text evidence="4">The sequence shown here is derived from an EMBL/GenBank/DDBJ whole genome shotgun (WGS) entry which is preliminary data.</text>
</comment>
<evidence type="ECO:0000259" key="3">
    <source>
        <dbReference type="PROSITE" id="PS51186"/>
    </source>
</evidence>
<sequence>MIPTDFRIDPADYQTDFQDLRSVRETVFVLEQNVPLEEEWDELDPRCHHVIARDANNQPIGTGRLTPEHKIGRMAVLKPWRKKGVGDALLVALMNQARSLGWTEVSLNAQVSAEAFYARHGFQPYGERFMEAGIEHQAMRRTLEPLAAPERGPAAPRGPSVPSVEFDSLHEATDATLAVVQGARRELRLFTRDLDPVLYGQPAVLEAFKQYAIAGRGGVVQVIVLDPAAVQGQAHPLLGLAQRMTSVFQFRTPVDDVDLQIASAFLANDRDGYLFRALGSRWEGDWSPANPARTRQLLEHFGRVWERSRPCSEFRALGI</sequence>
<dbReference type="InterPro" id="IPR057691">
    <property type="entry name" value="DUF7931"/>
</dbReference>
<dbReference type="AlphaFoldDB" id="A0A091B524"/>
<organism evidence="4 5">
    <name type="scientific">Arenimonas metalli CF5-1</name>
    <dbReference type="NCBI Taxonomy" id="1384056"/>
    <lineage>
        <taxon>Bacteria</taxon>
        <taxon>Pseudomonadati</taxon>
        <taxon>Pseudomonadota</taxon>
        <taxon>Gammaproteobacteria</taxon>
        <taxon>Lysobacterales</taxon>
        <taxon>Lysobacteraceae</taxon>
        <taxon>Arenimonas</taxon>
    </lineage>
</organism>
<dbReference type="SUPFAM" id="SSF55729">
    <property type="entry name" value="Acyl-CoA N-acyltransferases (Nat)"/>
    <property type="match status" value="1"/>
</dbReference>
<dbReference type="GO" id="GO:0016747">
    <property type="term" value="F:acyltransferase activity, transferring groups other than amino-acyl groups"/>
    <property type="evidence" value="ECO:0007669"/>
    <property type="project" value="InterPro"/>
</dbReference>
<evidence type="ECO:0000313" key="4">
    <source>
        <dbReference type="EMBL" id="KFN46831.1"/>
    </source>
</evidence>
<keyword evidence="5" id="KW-1185">Reference proteome</keyword>
<proteinExistence type="predicted"/>
<accession>A0A091B524</accession>
<dbReference type="PANTHER" id="PTHR43877">
    <property type="entry name" value="AMINOALKYLPHOSPHONATE N-ACETYLTRANSFERASE-RELATED-RELATED"/>
    <property type="match status" value="1"/>
</dbReference>
<dbReference type="Gene3D" id="3.40.630.30">
    <property type="match status" value="1"/>
</dbReference>
<name>A0A091B524_9GAMM</name>
<dbReference type="InterPro" id="IPR016181">
    <property type="entry name" value="Acyl_CoA_acyltransferase"/>
</dbReference>
<dbReference type="PATRIC" id="fig|1384056.3.peg.756"/>
<dbReference type="InterPro" id="IPR050832">
    <property type="entry name" value="Bact_Acetyltransf"/>
</dbReference>
<dbReference type="CDD" id="cd04301">
    <property type="entry name" value="NAT_SF"/>
    <property type="match status" value="1"/>
</dbReference>
<evidence type="ECO:0000256" key="2">
    <source>
        <dbReference type="ARBA" id="ARBA00023315"/>
    </source>
</evidence>
<dbReference type="EMBL" id="AVCK01000012">
    <property type="protein sequence ID" value="KFN46831.1"/>
    <property type="molecule type" value="Genomic_DNA"/>
</dbReference>
<dbReference type="OrthoDB" id="9796171at2"/>
<dbReference type="eggNOG" id="COG2153">
    <property type="taxonomic scope" value="Bacteria"/>
</dbReference>
<dbReference type="InterPro" id="IPR000182">
    <property type="entry name" value="GNAT_dom"/>
</dbReference>
<dbReference type="PANTHER" id="PTHR43877:SF1">
    <property type="entry name" value="ACETYLTRANSFERASE"/>
    <property type="match status" value="1"/>
</dbReference>
<evidence type="ECO:0000256" key="1">
    <source>
        <dbReference type="ARBA" id="ARBA00022679"/>
    </source>
</evidence>
<evidence type="ECO:0000313" key="5">
    <source>
        <dbReference type="Proteomes" id="UP000029393"/>
    </source>
</evidence>
<dbReference type="Pfam" id="PF25559">
    <property type="entry name" value="DUF7931"/>
    <property type="match status" value="1"/>
</dbReference>
<dbReference type="RefSeq" id="WP_034210932.1">
    <property type="nucleotide sequence ID" value="NZ_AVCK01000012.1"/>
</dbReference>
<reference evidence="4 5" key="1">
    <citation type="submission" date="2013-09" db="EMBL/GenBank/DDBJ databases">
        <title>Genome sequencing of Arenimonas metalli.</title>
        <authorList>
            <person name="Chen F."/>
            <person name="Wang G."/>
        </authorList>
    </citation>
    <scope>NUCLEOTIDE SEQUENCE [LARGE SCALE GENOMIC DNA]</scope>
    <source>
        <strain evidence="4 5">CF5-1</strain>
    </source>
</reference>
<protein>
    <recommendedName>
        <fullName evidence="3">N-acetyltransferase domain-containing protein</fullName>
    </recommendedName>
</protein>
<dbReference type="STRING" id="1384056.N787_00630"/>
<feature type="domain" description="N-acetyltransferase" evidence="3">
    <location>
        <begin position="6"/>
        <end position="144"/>
    </location>
</feature>
<gene>
    <name evidence="4" type="ORF">N787_00630</name>
</gene>
<dbReference type="PROSITE" id="PS51186">
    <property type="entry name" value="GNAT"/>
    <property type="match status" value="1"/>
</dbReference>
<keyword evidence="1" id="KW-0808">Transferase</keyword>
<dbReference type="Pfam" id="PF13673">
    <property type="entry name" value="Acetyltransf_10"/>
    <property type="match status" value="1"/>
</dbReference>
<keyword evidence="2" id="KW-0012">Acyltransferase</keyword>
<dbReference type="Proteomes" id="UP000029393">
    <property type="component" value="Unassembled WGS sequence"/>
</dbReference>